<dbReference type="Proteomes" id="UP000516280">
    <property type="component" value="Chromosome"/>
</dbReference>
<keyword evidence="1" id="KW-0472">Membrane</keyword>
<dbReference type="KEGG" id="lpaa:BHS01_06505"/>
<reference evidence="2 5" key="3">
    <citation type="journal article" date="2022" name="Microbiol. Res.">
        <title>Comparative genome analysis, predicted lifestyle and antimicrobial strategies of Lactococcus carnosus and Lactococcus paracarnosus isolated from meat.</title>
        <authorList>
            <person name="Werum V."/>
            <person name="Ehrmann M."/>
            <person name="Vogel R."/>
            <person name="Hilgarth M."/>
        </authorList>
    </citation>
    <scope>NUCLEOTIDE SEQUENCE [LARGE SCALE GENOMIC DNA]</scope>
    <source>
        <strain evidence="2 5">TMW21897</strain>
    </source>
</reference>
<reference evidence="2" key="2">
    <citation type="submission" date="2020-01" db="EMBL/GenBank/DDBJ databases">
        <authorList>
            <person name="Hilgarth M."/>
            <person name="Vogel R.F."/>
        </authorList>
    </citation>
    <scope>NUCLEOTIDE SEQUENCE</scope>
    <source>
        <strain evidence="2">TMW21897</strain>
    </source>
</reference>
<evidence type="ECO:0000313" key="2">
    <source>
        <dbReference type="EMBL" id="MCJ1977617.1"/>
    </source>
</evidence>
<feature type="transmembrane region" description="Helical" evidence="1">
    <location>
        <begin position="207"/>
        <end position="225"/>
    </location>
</feature>
<evidence type="ECO:0000256" key="1">
    <source>
        <dbReference type="SAM" id="Phobius"/>
    </source>
</evidence>
<organism evidence="3 4">
    <name type="scientific">Pseudolactococcus paracarnosus</name>
    <dbReference type="NCBI Taxonomy" id="2749962"/>
    <lineage>
        <taxon>Bacteria</taxon>
        <taxon>Bacillati</taxon>
        <taxon>Bacillota</taxon>
        <taxon>Bacilli</taxon>
        <taxon>Lactobacillales</taxon>
        <taxon>Streptococcaceae</taxon>
        <taxon>Pseudolactococcus</taxon>
    </lineage>
</organism>
<feature type="transmembrane region" description="Helical" evidence="1">
    <location>
        <begin position="90"/>
        <end position="112"/>
    </location>
</feature>
<dbReference type="EMBL" id="JAAEDA010000008">
    <property type="protein sequence ID" value="MCJ1977617.1"/>
    <property type="molecule type" value="Genomic_DNA"/>
</dbReference>
<protein>
    <recommendedName>
        <fullName evidence="6">Transmembrane component MtsC of energizing module of methionine-regulated ECF transporter</fullName>
    </recommendedName>
</protein>
<dbReference type="RefSeq" id="WP_109834388.1">
    <property type="nucleotide sequence ID" value="NZ_CP017195.1"/>
</dbReference>
<keyword evidence="1" id="KW-0812">Transmembrane</keyword>
<dbReference type="AlphaFoldDB" id="A0A7L4WE90"/>
<accession>A0A7L4WE90</accession>
<feature type="transmembrane region" description="Helical" evidence="1">
    <location>
        <begin position="12"/>
        <end position="42"/>
    </location>
</feature>
<evidence type="ECO:0000313" key="4">
    <source>
        <dbReference type="Proteomes" id="UP000516280"/>
    </source>
</evidence>
<proteinExistence type="predicted"/>
<keyword evidence="1" id="KW-1133">Transmembrane helix</keyword>
<name>A0A7L4WE90_9LACT</name>
<evidence type="ECO:0000313" key="5">
    <source>
        <dbReference type="Proteomes" id="UP001522462"/>
    </source>
</evidence>
<sequence>MSRQLAPLTKFLVFLLTTIAVIISNDTRFLVLLAIVSMFIYLHPKVKPHIIFLGLIGCHLVILYLINPSYAVTLYHYNISWIYDFTLQDALYLLTIMLKDIVILNFLTYFIISSRPLEISASLAGLGVPYRLAYKIGQLFTLVPRLKNTDLKLKQAATAQNQTVSTMTKMRFYLKVKQNKTLSMRHFGKKSHRTWSAIPTLSRLDHLVLLLAMISVIISISLIFINGSRLWNPFL</sequence>
<gene>
    <name evidence="3" type="ORF">BHS01_06505</name>
    <name evidence="2" type="ORF">GYN19_06575</name>
</gene>
<dbReference type="Proteomes" id="UP001522462">
    <property type="component" value="Unassembled WGS sequence"/>
</dbReference>
<feature type="transmembrane region" description="Helical" evidence="1">
    <location>
        <begin position="49"/>
        <end position="70"/>
    </location>
</feature>
<reference evidence="3 4" key="1">
    <citation type="submission" date="2016-09" db="EMBL/GenBank/DDBJ databases">
        <title>Lactic acid bacteria from MAP meat Genome sequencing and assembly.</title>
        <authorList>
            <person name="Behr J."/>
            <person name="Hilgarth M."/>
            <person name="Vogel R.F."/>
        </authorList>
    </citation>
    <scope>NUCLEOTIDE SEQUENCE [LARGE SCALE GENOMIC DNA]</scope>
    <source>
        <strain evidence="3 4">TMW21615</strain>
    </source>
</reference>
<dbReference type="EMBL" id="CP017195">
    <property type="protein sequence ID" value="QDJ28194.1"/>
    <property type="molecule type" value="Genomic_DNA"/>
</dbReference>
<evidence type="ECO:0000313" key="3">
    <source>
        <dbReference type="EMBL" id="QDJ28194.1"/>
    </source>
</evidence>
<keyword evidence="5" id="KW-1185">Reference proteome</keyword>
<evidence type="ECO:0008006" key="6">
    <source>
        <dbReference type="Google" id="ProtNLM"/>
    </source>
</evidence>